<feature type="region of interest" description="Disordered" evidence="1">
    <location>
        <begin position="92"/>
        <end position="146"/>
    </location>
</feature>
<evidence type="ECO:0000313" key="2">
    <source>
        <dbReference type="EMBL" id="JAE17493.1"/>
    </source>
</evidence>
<accession>A0A0A9G9Z0</accession>
<dbReference type="AlphaFoldDB" id="A0A0A9G9Z0"/>
<organism evidence="2">
    <name type="scientific">Arundo donax</name>
    <name type="common">Giant reed</name>
    <name type="synonym">Donax arundinaceus</name>
    <dbReference type="NCBI Taxonomy" id="35708"/>
    <lineage>
        <taxon>Eukaryota</taxon>
        <taxon>Viridiplantae</taxon>
        <taxon>Streptophyta</taxon>
        <taxon>Embryophyta</taxon>
        <taxon>Tracheophyta</taxon>
        <taxon>Spermatophyta</taxon>
        <taxon>Magnoliopsida</taxon>
        <taxon>Liliopsida</taxon>
        <taxon>Poales</taxon>
        <taxon>Poaceae</taxon>
        <taxon>PACMAD clade</taxon>
        <taxon>Arundinoideae</taxon>
        <taxon>Arundineae</taxon>
        <taxon>Arundo</taxon>
    </lineage>
</organism>
<proteinExistence type="predicted"/>
<name>A0A0A9G9Z0_ARUDO</name>
<feature type="compositionally biased region" description="Basic and acidic residues" evidence="1">
    <location>
        <begin position="110"/>
        <end position="123"/>
    </location>
</feature>
<feature type="compositionally biased region" description="Basic residues" evidence="1">
    <location>
        <begin position="7"/>
        <end position="21"/>
    </location>
</feature>
<reference evidence="2" key="1">
    <citation type="submission" date="2014-09" db="EMBL/GenBank/DDBJ databases">
        <authorList>
            <person name="Magalhaes I.L.F."/>
            <person name="Oliveira U."/>
            <person name="Santos F.R."/>
            <person name="Vidigal T.H.D.A."/>
            <person name="Brescovit A.D."/>
            <person name="Santos A.J."/>
        </authorList>
    </citation>
    <scope>NUCLEOTIDE SEQUENCE</scope>
    <source>
        <tissue evidence="2">Shoot tissue taken approximately 20 cm above the soil surface</tissue>
    </source>
</reference>
<evidence type="ECO:0000256" key="1">
    <source>
        <dbReference type="SAM" id="MobiDB-lite"/>
    </source>
</evidence>
<feature type="compositionally biased region" description="Basic residues" evidence="1">
    <location>
        <begin position="92"/>
        <end position="109"/>
    </location>
</feature>
<protein>
    <submittedName>
        <fullName evidence="2">Uncharacterized protein</fullName>
    </submittedName>
</protein>
<feature type="region of interest" description="Disordered" evidence="1">
    <location>
        <begin position="1"/>
        <end position="41"/>
    </location>
</feature>
<reference evidence="2" key="2">
    <citation type="journal article" date="2015" name="Data Brief">
        <title>Shoot transcriptome of the giant reed, Arundo donax.</title>
        <authorList>
            <person name="Barrero R.A."/>
            <person name="Guerrero F.D."/>
            <person name="Moolhuijzen P."/>
            <person name="Goolsby J.A."/>
            <person name="Tidwell J."/>
            <person name="Bellgard S.E."/>
            <person name="Bellgard M.I."/>
        </authorList>
    </citation>
    <scope>NUCLEOTIDE SEQUENCE</scope>
    <source>
        <tissue evidence="2">Shoot tissue taken approximately 20 cm above the soil surface</tissue>
    </source>
</reference>
<sequence>MPGMARLRCHRARRRGAAPRRCRTDGLRRRGGGPGGGAGAAVPVLRVHQSVPPAVPVPVRRRARRLRQWPPPRRPRRVLRLAPRVVGALPRRLRRAAAPAPRRRLRRALPRPERRPPHPEPRLLLHPPQAHQAQARLASVARRRGP</sequence>
<dbReference type="EMBL" id="GBRH01180403">
    <property type="protein sequence ID" value="JAE17493.1"/>
    <property type="molecule type" value="Transcribed_RNA"/>
</dbReference>